<dbReference type="InterPro" id="IPR011050">
    <property type="entry name" value="Pectin_lyase_fold/virulence"/>
</dbReference>
<feature type="compositionally biased region" description="Basic and acidic residues" evidence="1">
    <location>
        <begin position="237"/>
        <end position="254"/>
    </location>
</feature>
<dbReference type="Gene3D" id="2.160.20.10">
    <property type="entry name" value="Single-stranded right-handed beta-helix, Pectin lyase-like"/>
    <property type="match status" value="1"/>
</dbReference>
<evidence type="ECO:0000259" key="4">
    <source>
        <dbReference type="Pfam" id="PF13229"/>
    </source>
</evidence>
<keyword evidence="2" id="KW-0472">Membrane</keyword>
<keyword evidence="2" id="KW-0812">Transmembrane</keyword>
<keyword evidence="3" id="KW-0732">Signal</keyword>
<evidence type="ECO:0000256" key="3">
    <source>
        <dbReference type="SAM" id="SignalP"/>
    </source>
</evidence>
<evidence type="ECO:0000256" key="1">
    <source>
        <dbReference type="SAM" id="MobiDB-lite"/>
    </source>
</evidence>
<dbReference type="InterPro" id="IPR012334">
    <property type="entry name" value="Pectin_lyas_fold"/>
</dbReference>
<evidence type="ECO:0000256" key="2">
    <source>
        <dbReference type="SAM" id="Phobius"/>
    </source>
</evidence>
<feature type="region of interest" description="Disordered" evidence="1">
    <location>
        <begin position="220"/>
        <end position="269"/>
    </location>
</feature>
<reference evidence="5" key="1">
    <citation type="submission" date="2021-01" db="EMBL/GenBank/DDBJ databases">
        <title>Whole genome shotgun sequence of Actinoplanes siamensis NBRC 109076.</title>
        <authorList>
            <person name="Komaki H."/>
            <person name="Tamura T."/>
        </authorList>
    </citation>
    <scope>NUCLEOTIDE SEQUENCE</scope>
    <source>
        <strain evidence="5">NBRC 109076</strain>
    </source>
</reference>
<dbReference type="RefSeq" id="WP_203681445.1">
    <property type="nucleotide sequence ID" value="NZ_BOMW01000034.1"/>
</dbReference>
<feature type="chain" id="PRO_5036827327" description="Right handed beta helix domain-containing protein" evidence="3">
    <location>
        <begin position="29"/>
        <end position="627"/>
    </location>
</feature>
<evidence type="ECO:0000313" key="6">
    <source>
        <dbReference type="Proteomes" id="UP000629619"/>
    </source>
</evidence>
<organism evidence="5 6">
    <name type="scientific">Actinoplanes siamensis</name>
    <dbReference type="NCBI Taxonomy" id="1223317"/>
    <lineage>
        <taxon>Bacteria</taxon>
        <taxon>Bacillati</taxon>
        <taxon>Actinomycetota</taxon>
        <taxon>Actinomycetes</taxon>
        <taxon>Micromonosporales</taxon>
        <taxon>Micromonosporaceae</taxon>
        <taxon>Actinoplanes</taxon>
    </lineage>
</organism>
<gene>
    <name evidence="5" type="ORF">Asi03nite_38250</name>
</gene>
<dbReference type="SMART" id="SM00710">
    <property type="entry name" value="PbH1"/>
    <property type="match status" value="10"/>
</dbReference>
<dbReference type="SUPFAM" id="SSF51126">
    <property type="entry name" value="Pectin lyase-like"/>
    <property type="match status" value="1"/>
</dbReference>
<dbReference type="Pfam" id="PF13229">
    <property type="entry name" value="Beta_helix"/>
    <property type="match status" value="2"/>
</dbReference>
<dbReference type="InterPro" id="IPR006626">
    <property type="entry name" value="PbH1"/>
</dbReference>
<evidence type="ECO:0000313" key="5">
    <source>
        <dbReference type="EMBL" id="GIF06287.1"/>
    </source>
</evidence>
<protein>
    <recommendedName>
        <fullName evidence="4">Right handed beta helix domain-containing protein</fullName>
    </recommendedName>
</protein>
<dbReference type="EMBL" id="BOMW01000034">
    <property type="protein sequence ID" value="GIF06287.1"/>
    <property type="molecule type" value="Genomic_DNA"/>
</dbReference>
<feature type="domain" description="Right handed beta helix" evidence="4">
    <location>
        <begin position="288"/>
        <end position="376"/>
    </location>
</feature>
<feature type="transmembrane region" description="Helical" evidence="2">
    <location>
        <begin position="566"/>
        <end position="583"/>
    </location>
</feature>
<dbReference type="AlphaFoldDB" id="A0A919N8J8"/>
<sequence>MTFRILTSTLAAVTAGLSLAALPAPALAEEAGAIDTTNADRQAALVAAEDRRLTEVRAVAAVAPTRGANWSNPYRLNTSAGYTLVLTQRREPYTVTDLLKLAPQTFTRQSDGSYLLTENIYLNSGAKLRLSNPGGLTLRLASNTNGFVSIVSFGGSLTIDGTPQAPTTITSWDRRTTRPDTDVNDGRAYLRAIGGQFSMTYTKVSDLGFWSGRTGGVSLTGTDRPDTGDVVGPTHLTKTERHEAKDQRLSEDRSATAAPGAGDVFAQPSGALNIPDTRFDVPGLSYVSGDIDHSTITGNAFGMFISSANGITLSDTSITKSLYDGLLLHRFASSAVVERVVSSDNGGDGIVLSRAAQEVRVSASTTERNGGNGFTVDGLPLATGASASGEYVGSYGNNSIANSVSRDNHHYGVEVIGGLNISVENNEVTGNDMGIVARAGADHVTISGNRVTGPNRQGVALRDGVTKATVTGNIIAKADTAIYIRGSSGDVQGNTINEATHHGIALVGATGGSKVSYNVVAGVGPSAVDLSRVEGKIKSEHNQIGAWHDTSAFWVRFRHYASPMTLLWAGILLLIIISAVLGLRRRRAEGISSPYANSRTLQELSGKQNAATGGPGETTVRLVGAGR</sequence>
<keyword evidence="2" id="KW-1133">Transmembrane helix</keyword>
<proteinExistence type="predicted"/>
<dbReference type="Proteomes" id="UP000629619">
    <property type="component" value="Unassembled WGS sequence"/>
</dbReference>
<feature type="signal peptide" evidence="3">
    <location>
        <begin position="1"/>
        <end position="28"/>
    </location>
</feature>
<accession>A0A919N8J8</accession>
<dbReference type="InterPro" id="IPR039448">
    <property type="entry name" value="Beta_helix"/>
</dbReference>
<name>A0A919N8J8_9ACTN</name>
<keyword evidence="6" id="KW-1185">Reference proteome</keyword>
<feature type="domain" description="Right handed beta helix" evidence="4">
    <location>
        <begin position="386"/>
        <end position="518"/>
    </location>
</feature>
<comment type="caution">
    <text evidence="5">The sequence shown here is derived from an EMBL/GenBank/DDBJ whole genome shotgun (WGS) entry which is preliminary data.</text>
</comment>